<accession>A0A9P7RLF7</accession>
<sequence>MILHHRPRPSRQFDVFTSIFPLSLHSLDSSGCLEYTLCVGEAYWAMGIHADSGVIMGCVCVCAVRVVVASQVSRRDLRLARSKRQYRCHMSHILGVGFNSAASINILIPGLTSLQPLAVSAPLTPLIPSSYEPPPVDDT</sequence>
<keyword evidence="1" id="KW-0812">Transmembrane</keyword>
<keyword evidence="3" id="KW-1185">Reference proteome</keyword>
<protein>
    <submittedName>
        <fullName evidence="2">Uncharacterized protein</fullName>
    </submittedName>
</protein>
<reference evidence="2" key="1">
    <citation type="journal article" date="2021" name="Genome Biol. Evol.">
        <title>The assembled and annotated genome of the fairy-ring fungus Marasmius oreades.</title>
        <authorList>
            <person name="Hiltunen M."/>
            <person name="Ament-Velasquez S.L."/>
            <person name="Johannesson H."/>
        </authorList>
    </citation>
    <scope>NUCLEOTIDE SEQUENCE</scope>
    <source>
        <strain evidence="2">03SP1</strain>
    </source>
</reference>
<dbReference type="GeneID" id="66072038"/>
<name>A0A9P7RLF7_9AGAR</name>
<dbReference type="EMBL" id="CM032191">
    <property type="protein sequence ID" value="KAG7085401.1"/>
    <property type="molecule type" value="Genomic_DNA"/>
</dbReference>
<proteinExistence type="predicted"/>
<evidence type="ECO:0000313" key="2">
    <source>
        <dbReference type="EMBL" id="KAG7085401.1"/>
    </source>
</evidence>
<evidence type="ECO:0000313" key="3">
    <source>
        <dbReference type="Proteomes" id="UP001049176"/>
    </source>
</evidence>
<keyword evidence="1" id="KW-1133">Transmembrane helix</keyword>
<organism evidence="2 3">
    <name type="scientific">Marasmius oreades</name>
    <name type="common">fairy-ring Marasmius</name>
    <dbReference type="NCBI Taxonomy" id="181124"/>
    <lineage>
        <taxon>Eukaryota</taxon>
        <taxon>Fungi</taxon>
        <taxon>Dikarya</taxon>
        <taxon>Basidiomycota</taxon>
        <taxon>Agaricomycotina</taxon>
        <taxon>Agaricomycetes</taxon>
        <taxon>Agaricomycetidae</taxon>
        <taxon>Agaricales</taxon>
        <taxon>Marasmiineae</taxon>
        <taxon>Marasmiaceae</taxon>
        <taxon>Marasmius</taxon>
    </lineage>
</organism>
<feature type="transmembrane region" description="Helical" evidence="1">
    <location>
        <begin position="43"/>
        <end position="68"/>
    </location>
</feature>
<keyword evidence="1" id="KW-0472">Membrane</keyword>
<comment type="caution">
    <text evidence="2">The sequence shown here is derived from an EMBL/GenBank/DDBJ whole genome shotgun (WGS) entry which is preliminary data.</text>
</comment>
<evidence type="ECO:0000256" key="1">
    <source>
        <dbReference type="SAM" id="Phobius"/>
    </source>
</evidence>
<dbReference type="AlphaFoldDB" id="A0A9P7RLF7"/>
<gene>
    <name evidence="2" type="ORF">E1B28_002962</name>
</gene>
<dbReference type="Proteomes" id="UP001049176">
    <property type="component" value="Chromosome 11"/>
</dbReference>
<dbReference type="KEGG" id="more:E1B28_002962"/>
<feature type="transmembrane region" description="Helical" evidence="1">
    <location>
        <begin position="89"/>
        <end position="108"/>
    </location>
</feature>
<dbReference type="RefSeq" id="XP_043001872.1">
    <property type="nucleotide sequence ID" value="XM_043159918.1"/>
</dbReference>